<protein>
    <submittedName>
        <fullName evidence="4">Sperm flagellar protein 2</fullName>
    </submittedName>
</protein>
<evidence type="ECO:0000256" key="1">
    <source>
        <dbReference type="SAM" id="Coils"/>
    </source>
</evidence>
<keyword evidence="3" id="KW-1185">Reference proteome</keyword>
<feature type="coiled-coil region" evidence="1">
    <location>
        <begin position="176"/>
        <end position="203"/>
    </location>
</feature>
<dbReference type="InterPro" id="IPR052634">
    <property type="entry name" value="Sperm_flagellar-bone_growth"/>
</dbReference>
<evidence type="ECO:0000259" key="2">
    <source>
        <dbReference type="PROSITE" id="PS50021"/>
    </source>
</evidence>
<dbReference type="PANTHER" id="PTHR14919:SF0">
    <property type="entry name" value="SPERM FLAGELLAR PROTEIN 2"/>
    <property type="match status" value="1"/>
</dbReference>
<dbReference type="AlphaFoldDB" id="A0AA97JUB1"/>
<evidence type="ECO:0000313" key="4">
    <source>
        <dbReference type="RefSeq" id="XP_054843296.1"/>
    </source>
</evidence>
<proteinExistence type="predicted"/>
<dbReference type="InterPro" id="IPR001715">
    <property type="entry name" value="CH_dom"/>
</dbReference>
<name>A0AA97JUB1_EUBMA</name>
<dbReference type="InterPro" id="IPR036872">
    <property type="entry name" value="CH_dom_sf"/>
</dbReference>
<dbReference type="GO" id="GO:0097225">
    <property type="term" value="C:sperm midpiece"/>
    <property type="evidence" value="ECO:0007669"/>
    <property type="project" value="TreeGrafter"/>
</dbReference>
<dbReference type="PROSITE" id="PS50021">
    <property type="entry name" value="CH"/>
    <property type="match status" value="1"/>
</dbReference>
<feature type="domain" description="Calponin-homology (CH)" evidence="2">
    <location>
        <begin position="1"/>
        <end position="105"/>
    </location>
</feature>
<gene>
    <name evidence="4" type="primary">SPEF2</name>
</gene>
<dbReference type="Gene3D" id="1.10.418.10">
    <property type="entry name" value="Calponin-like domain"/>
    <property type="match status" value="1"/>
</dbReference>
<dbReference type="InterPro" id="IPR010441">
    <property type="entry name" value="CH_2"/>
</dbReference>
<accession>A0AA97JUB1</accession>
<dbReference type="PANTHER" id="PTHR14919">
    <property type="entry name" value="KPL2-RELATED"/>
    <property type="match status" value="1"/>
</dbReference>
<dbReference type="InterPro" id="IPR054517">
    <property type="entry name" value="SPEF2_D5"/>
</dbReference>
<keyword evidence="4" id="KW-0969">Cilium</keyword>
<evidence type="ECO:0000313" key="3">
    <source>
        <dbReference type="Proteomes" id="UP001190640"/>
    </source>
</evidence>
<dbReference type="GeneID" id="129334937"/>
<dbReference type="Pfam" id="PF22946">
    <property type="entry name" value="SPEF2_D5"/>
    <property type="match status" value="1"/>
</dbReference>
<dbReference type="GO" id="GO:0002177">
    <property type="term" value="C:manchette"/>
    <property type="evidence" value="ECO:0007669"/>
    <property type="project" value="TreeGrafter"/>
</dbReference>
<feature type="coiled-coil region" evidence="1">
    <location>
        <begin position="316"/>
        <end position="352"/>
    </location>
</feature>
<organism evidence="3 4">
    <name type="scientific">Eublepharis macularius</name>
    <name type="common">Leopard gecko</name>
    <name type="synonym">Cyrtodactylus macularius</name>
    <dbReference type="NCBI Taxonomy" id="481883"/>
    <lineage>
        <taxon>Eukaryota</taxon>
        <taxon>Metazoa</taxon>
        <taxon>Chordata</taxon>
        <taxon>Craniata</taxon>
        <taxon>Vertebrata</taxon>
        <taxon>Euteleostomi</taxon>
        <taxon>Lepidosauria</taxon>
        <taxon>Squamata</taxon>
        <taxon>Bifurcata</taxon>
        <taxon>Gekkota</taxon>
        <taxon>Eublepharidae</taxon>
        <taxon>Eublepharinae</taxon>
        <taxon>Eublepharis</taxon>
    </lineage>
</organism>
<dbReference type="Proteomes" id="UP001190640">
    <property type="component" value="Chromosome 8"/>
</dbReference>
<dbReference type="GO" id="GO:0005737">
    <property type="term" value="C:cytoplasm"/>
    <property type="evidence" value="ECO:0007669"/>
    <property type="project" value="UniProtKB-ARBA"/>
</dbReference>
<reference evidence="4" key="1">
    <citation type="submission" date="2025-08" db="UniProtKB">
        <authorList>
            <consortium name="RefSeq"/>
        </authorList>
    </citation>
    <scope>IDENTIFICATION</scope>
    <source>
        <tissue evidence="4">Blood</tissue>
    </source>
</reference>
<feature type="coiled-coil region" evidence="1">
    <location>
        <begin position="382"/>
        <end position="413"/>
    </location>
</feature>
<keyword evidence="1" id="KW-0175">Coiled coil</keyword>
<dbReference type="GO" id="GO:0007288">
    <property type="term" value="P:sperm axoneme assembly"/>
    <property type="evidence" value="ECO:0007669"/>
    <property type="project" value="TreeGrafter"/>
</dbReference>
<keyword evidence="4" id="KW-0966">Cell projection</keyword>
<dbReference type="KEGG" id="emc:129334937"/>
<dbReference type="CTD" id="79925"/>
<keyword evidence="4" id="KW-0282">Flagellum</keyword>
<dbReference type="Pfam" id="PF06294">
    <property type="entry name" value="CH_2"/>
    <property type="match status" value="1"/>
</dbReference>
<sequence length="526" mass="62103">MTDILCDWLNREVKLSRPVDQESFAREFSSGFLIGELLHKYELQDDFDQFSQSRVASAKLNNFSRMEPTLQLLGVQFDQNVARNIMTEQHGAATKLVYQLYVALEKKKKAGLTGVAMDAMRPSAPAKLKSVGTEMYRERLKTLVPRQADLSLQQISDNFQSKAKDMDSKKGQMYLVEQQKAKKLQEEKKIKDMEKKVVERRRQHEIMAKIQAAIIQIPKPLPQHTMQAIEAQKLLRKKREAESTYTEIRKFEQQMRKEASMHTISKLNDSMMQMVLQTRDLTASSPAITQLLNTYSDDEYIRKIQKRLEENTFAREQREKRRRKMLQEQLVAHEAQEEAYREEQLINRLMRQSQQERRIAVQLMHVRHEKEVLWQNRIYREKQFEERRLKEFQEALDREAALAKQEKIELEDQALKEKQLHAKLAAERAEARYKKHYSVCWEVVEQIIDLATKIGEYRMLTNNLIPAKLMRDWKELFLKGKPVYEQAVINPLPPEPTPQQLVELDKMNFLDEKDYNDYKVLPTDMA</sequence>
<dbReference type="RefSeq" id="XP_054843296.1">
    <property type="nucleotide sequence ID" value="XM_054987321.1"/>
</dbReference>